<dbReference type="EMBL" id="JBBPCC010000003">
    <property type="protein sequence ID" value="MEK8127775.1"/>
    <property type="molecule type" value="Genomic_DNA"/>
</dbReference>
<dbReference type="SUPFAM" id="SSF51182">
    <property type="entry name" value="RmlC-like cupins"/>
    <property type="match status" value="1"/>
</dbReference>
<sequence>MVCFETLECTLRSSNQAVSSPRMLQQWIQDWKVPMEALGEIPEPYELPYGRKSLFHSDAMDVVLVHLPPGTQTWIHDHGRSVGCAVVLEGRLSNRIFTLDTYGFPQLQKEYSLAAGECLLAPKRQIHQMHNAGPDRTVSLHIYSPALKDTRKFREYEDALDFVI</sequence>
<reference evidence="6 7" key="1">
    <citation type="submission" date="2024-04" db="EMBL/GenBank/DDBJ databases">
        <title>draft genome sequnece of Paenibacillus filicis.</title>
        <authorList>
            <person name="Kim D.-U."/>
        </authorList>
    </citation>
    <scope>NUCLEOTIDE SEQUENCE [LARGE SCALE GENOMIC DNA]</scope>
    <source>
        <strain evidence="6 7">KACC14197</strain>
    </source>
</reference>
<proteinExistence type="inferred from homology"/>
<dbReference type="InterPro" id="IPR014710">
    <property type="entry name" value="RmlC-like_jellyroll"/>
</dbReference>
<keyword evidence="2" id="KW-0479">Metal-binding</keyword>
<evidence type="ECO:0000313" key="6">
    <source>
        <dbReference type="EMBL" id="MEK8127775.1"/>
    </source>
</evidence>
<name>A0ABU9DFX3_9BACL</name>
<dbReference type="PANTHER" id="PTHR12918">
    <property type="entry name" value="CYSTEINE DIOXYGENASE"/>
    <property type="match status" value="1"/>
</dbReference>
<dbReference type="Pfam" id="PF05995">
    <property type="entry name" value="CDO_I"/>
    <property type="match status" value="1"/>
</dbReference>
<evidence type="ECO:0000256" key="5">
    <source>
        <dbReference type="ARBA" id="ARBA00023004"/>
    </source>
</evidence>
<evidence type="ECO:0000256" key="3">
    <source>
        <dbReference type="ARBA" id="ARBA00022964"/>
    </source>
</evidence>
<keyword evidence="4" id="KW-0560">Oxidoreductase</keyword>
<evidence type="ECO:0000313" key="7">
    <source>
        <dbReference type="Proteomes" id="UP001469365"/>
    </source>
</evidence>
<dbReference type="InterPro" id="IPR011051">
    <property type="entry name" value="RmlC_Cupin_sf"/>
</dbReference>
<dbReference type="PANTHER" id="PTHR12918:SF1">
    <property type="entry name" value="CYSTEINE DIOXYGENASE TYPE 1"/>
    <property type="match status" value="1"/>
</dbReference>
<dbReference type="Gene3D" id="2.60.120.10">
    <property type="entry name" value="Jelly Rolls"/>
    <property type="match status" value="1"/>
</dbReference>
<dbReference type="InterPro" id="IPR010300">
    <property type="entry name" value="CDO_1"/>
</dbReference>
<keyword evidence="7" id="KW-1185">Reference proteome</keyword>
<organism evidence="6 7">
    <name type="scientific">Paenibacillus filicis</name>
    <dbReference type="NCBI Taxonomy" id="669464"/>
    <lineage>
        <taxon>Bacteria</taxon>
        <taxon>Bacillati</taxon>
        <taxon>Bacillota</taxon>
        <taxon>Bacilli</taxon>
        <taxon>Bacillales</taxon>
        <taxon>Paenibacillaceae</taxon>
        <taxon>Paenibacillus</taxon>
    </lineage>
</organism>
<comment type="caution">
    <text evidence="6">The sequence shown here is derived from an EMBL/GenBank/DDBJ whole genome shotgun (WGS) entry which is preliminary data.</text>
</comment>
<evidence type="ECO:0000256" key="2">
    <source>
        <dbReference type="ARBA" id="ARBA00022723"/>
    </source>
</evidence>
<dbReference type="RefSeq" id="WP_341414825.1">
    <property type="nucleotide sequence ID" value="NZ_JBBPCC010000003.1"/>
</dbReference>
<keyword evidence="5" id="KW-0408">Iron</keyword>
<dbReference type="GO" id="GO:0051213">
    <property type="term" value="F:dioxygenase activity"/>
    <property type="evidence" value="ECO:0007669"/>
    <property type="project" value="UniProtKB-KW"/>
</dbReference>
<comment type="similarity">
    <text evidence="1">Belongs to the cysteine dioxygenase family.</text>
</comment>
<dbReference type="Proteomes" id="UP001469365">
    <property type="component" value="Unassembled WGS sequence"/>
</dbReference>
<dbReference type="CDD" id="cd10548">
    <property type="entry name" value="cupin_CDO"/>
    <property type="match status" value="1"/>
</dbReference>
<keyword evidence="3 6" id="KW-0223">Dioxygenase</keyword>
<gene>
    <name evidence="6" type="ORF">WMW72_07570</name>
</gene>
<accession>A0ABU9DFX3</accession>
<protein>
    <submittedName>
        <fullName evidence="6">Cysteine dioxygenase family protein</fullName>
    </submittedName>
</protein>
<evidence type="ECO:0000256" key="1">
    <source>
        <dbReference type="ARBA" id="ARBA00006622"/>
    </source>
</evidence>
<evidence type="ECO:0000256" key="4">
    <source>
        <dbReference type="ARBA" id="ARBA00023002"/>
    </source>
</evidence>